<dbReference type="Proteomes" id="UP000552038">
    <property type="component" value="Unassembled WGS sequence"/>
</dbReference>
<dbReference type="RefSeq" id="WP_005551274.1">
    <property type="nucleotide sequence ID" value="NZ_JABFOR010000045.1"/>
</dbReference>
<evidence type="ECO:0000313" key="3">
    <source>
        <dbReference type="EMBL" id="NOJ73442.1"/>
    </source>
</evidence>
<proteinExistence type="predicted"/>
<comment type="caution">
    <text evidence="3">The sequence shown here is derived from an EMBL/GenBank/DDBJ whole genome shotgun (WGS) entry which is preliminary data.</text>
</comment>
<sequence>MLYPTSSQRSVFKFNVDILVQGESNVAALEALLQLLQQHPDILDARVQSGSELGSLLELAEAMQQHNMKQSPFDKLTQTHAAQASSTTVDTRMDSPAARTHSKKNATGSGSTADKALQNAANEPKQTNKQQADDARLQDVEKQLRNYIDQNCLLRLRINKGKGITMSLPCRILNYDASNQLLNVYHVDEKQVYAFNLNEIEDMQP</sequence>
<evidence type="ECO:0000256" key="1">
    <source>
        <dbReference type="SAM" id="MobiDB-lite"/>
    </source>
</evidence>
<organism evidence="3 4">
    <name type="scientific">Paenibacillus alvei</name>
    <name type="common">Bacillus alvei</name>
    <dbReference type="NCBI Taxonomy" id="44250"/>
    <lineage>
        <taxon>Bacteria</taxon>
        <taxon>Bacillati</taxon>
        <taxon>Bacillota</taxon>
        <taxon>Bacilli</taxon>
        <taxon>Bacillales</taxon>
        <taxon>Paenibacillaceae</taxon>
        <taxon>Paenibacillus</taxon>
    </lineage>
</organism>
<feature type="compositionally biased region" description="Low complexity" evidence="1">
    <location>
        <begin position="78"/>
        <end position="88"/>
    </location>
</feature>
<keyword evidence="5" id="KW-1185">Reference proteome</keyword>
<evidence type="ECO:0000313" key="2">
    <source>
        <dbReference type="EMBL" id="MCY9760569.1"/>
    </source>
</evidence>
<reference evidence="3 4" key="1">
    <citation type="submission" date="2020-05" db="EMBL/GenBank/DDBJ databases">
        <title>Whole genome sequencing and identification of novel metabolites from Paenibacillus alvei strain JR949.</title>
        <authorList>
            <person name="Rajendhran J."/>
            <person name="Sree Pranav P."/>
            <person name="Mahalakshmi B."/>
            <person name="Karthikeyan R."/>
        </authorList>
    </citation>
    <scope>NUCLEOTIDE SEQUENCE [LARGE SCALE GENOMIC DNA]</scope>
    <source>
        <strain evidence="3 4">JR949</strain>
    </source>
</reference>
<name>A0AAP7A6C5_PAEAL</name>
<dbReference type="AlphaFoldDB" id="A0AAP7A6C5"/>
<accession>A0AAP7A6C5</accession>
<protein>
    <submittedName>
        <fullName evidence="3">Uncharacterized protein</fullName>
    </submittedName>
</protein>
<evidence type="ECO:0000313" key="5">
    <source>
        <dbReference type="Proteomes" id="UP001527181"/>
    </source>
</evidence>
<evidence type="ECO:0000313" key="4">
    <source>
        <dbReference type="Proteomes" id="UP000552038"/>
    </source>
</evidence>
<gene>
    <name evidence="3" type="ORF">HMI46_23240</name>
    <name evidence="2" type="ORF">M5X12_08265</name>
</gene>
<dbReference type="GeneID" id="94491724"/>
<dbReference type="EMBL" id="JAMDNP010000014">
    <property type="protein sequence ID" value="MCY9760569.1"/>
    <property type="molecule type" value="Genomic_DNA"/>
</dbReference>
<dbReference type="Proteomes" id="UP001527181">
    <property type="component" value="Unassembled WGS sequence"/>
</dbReference>
<reference evidence="2 5" key="2">
    <citation type="submission" date="2022-05" db="EMBL/GenBank/DDBJ databases">
        <title>Genome Sequencing of Bee-Associated Microbes.</title>
        <authorList>
            <person name="Dunlap C."/>
        </authorList>
    </citation>
    <scope>NUCLEOTIDE SEQUENCE [LARGE SCALE GENOMIC DNA]</scope>
    <source>
        <strain evidence="2 5">NRRL B-04010</strain>
    </source>
</reference>
<dbReference type="EMBL" id="JABFOR010000045">
    <property type="protein sequence ID" value="NOJ73442.1"/>
    <property type="molecule type" value="Genomic_DNA"/>
</dbReference>
<feature type="region of interest" description="Disordered" evidence="1">
    <location>
        <begin position="68"/>
        <end position="114"/>
    </location>
</feature>